<protein>
    <recommendedName>
        <fullName evidence="3">OsmC-like protein</fullName>
    </recommendedName>
</protein>
<dbReference type="InterPro" id="IPR036102">
    <property type="entry name" value="OsmC/Ohrsf"/>
</dbReference>
<reference evidence="1 2" key="1">
    <citation type="submission" date="2011-12" db="EMBL/GenBank/DDBJ databases">
        <title>The Genome Sequence of Prevotella micans F0438.</title>
        <authorList>
            <consortium name="The Broad Institute Genome Sequencing Platform"/>
            <person name="Earl A."/>
            <person name="Ward D."/>
            <person name="Feldgarden M."/>
            <person name="Gevers D."/>
            <person name="Izard J."/>
            <person name="Baranova O.V."/>
            <person name="Blanton J.M."/>
            <person name="Wade W.G."/>
            <person name="Dewhirst F.E."/>
            <person name="Young S.K."/>
            <person name="Zeng Q."/>
            <person name="Gargeya S."/>
            <person name="Fitzgerald M."/>
            <person name="Haas B."/>
            <person name="Abouelleil A."/>
            <person name="Alvarado L."/>
            <person name="Arachchi H.M."/>
            <person name="Berlin A."/>
            <person name="Chapman S.B."/>
            <person name="Gearin G."/>
            <person name="Goldberg J."/>
            <person name="Griggs A."/>
            <person name="Gujja S."/>
            <person name="Hansen M."/>
            <person name="Heiman D."/>
            <person name="Howarth C."/>
            <person name="Larimer J."/>
            <person name="Lui A."/>
            <person name="MacDonald P.J.P."/>
            <person name="McCowen C."/>
            <person name="Montmayeur A."/>
            <person name="Murphy C."/>
            <person name="Neiman D."/>
            <person name="Pearson M."/>
            <person name="Priest M."/>
            <person name="Roberts A."/>
            <person name="Saif S."/>
            <person name="Shea T."/>
            <person name="Sisk P."/>
            <person name="Stolte C."/>
            <person name="Sykes S."/>
            <person name="Wortman J."/>
            <person name="Nusbaum C."/>
            <person name="Birren B."/>
        </authorList>
    </citation>
    <scope>NUCLEOTIDE SEQUENCE [LARGE SCALE GENOMIC DNA]</scope>
    <source>
        <strain evidence="1 2">F0438</strain>
    </source>
</reference>
<dbReference type="Pfam" id="PF02566">
    <property type="entry name" value="OsmC"/>
    <property type="match status" value="1"/>
</dbReference>
<dbReference type="eggNOG" id="COG1765">
    <property type="taxonomic scope" value="Bacteria"/>
</dbReference>
<sequence length="135" mass="14919">MTITIAKYKSHGHVDAVHNTSGINVQTDAVKSVGGLGEYQTPVELLASSLAACALTVMGLQAERAGSDFSDCYAEVGECEEDMQEHRVTKFSINFHLKASFDEKLRKRLENFSRKGCFVGNTLDAEKEFTFTYDL</sequence>
<evidence type="ECO:0008006" key="3">
    <source>
        <dbReference type="Google" id="ProtNLM"/>
    </source>
</evidence>
<dbReference type="InterPro" id="IPR015946">
    <property type="entry name" value="KH_dom-like_a/b"/>
</dbReference>
<dbReference type="SUPFAM" id="SSF82784">
    <property type="entry name" value="OsmC-like"/>
    <property type="match status" value="1"/>
</dbReference>
<keyword evidence="2" id="KW-1185">Reference proteome</keyword>
<dbReference type="PATRIC" id="fig|883158.3.peg.484"/>
<dbReference type="STRING" id="883158.HMPREF9140_00473"/>
<dbReference type="Proteomes" id="UP000016023">
    <property type="component" value="Unassembled WGS sequence"/>
</dbReference>
<dbReference type="Gene3D" id="3.30.300.20">
    <property type="match status" value="1"/>
</dbReference>
<dbReference type="HOGENOM" id="CLU_100275_5_1_10"/>
<accession>H1Q0N5</accession>
<evidence type="ECO:0000313" key="1">
    <source>
        <dbReference type="EMBL" id="EHO73457.1"/>
    </source>
</evidence>
<dbReference type="EMBL" id="AGWK01000017">
    <property type="protein sequence ID" value="EHO73457.1"/>
    <property type="molecule type" value="Genomic_DNA"/>
</dbReference>
<organism evidence="1 2">
    <name type="scientific">Prevotella micans F0438</name>
    <dbReference type="NCBI Taxonomy" id="883158"/>
    <lineage>
        <taxon>Bacteria</taxon>
        <taxon>Pseudomonadati</taxon>
        <taxon>Bacteroidota</taxon>
        <taxon>Bacteroidia</taxon>
        <taxon>Bacteroidales</taxon>
        <taxon>Prevotellaceae</taxon>
        <taxon>Prevotella</taxon>
    </lineage>
</organism>
<evidence type="ECO:0000313" key="2">
    <source>
        <dbReference type="Proteomes" id="UP000016023"/>
    </source>
</evidence>
<name>H1Q0N5_9BACT</name>
<dbReference type="InterPro" id="IPR003718">
    <property type="entry name" value="OsmC/Ohr_fam"/>
</dbReference>
<comment type="caution">
    <text evidence="1">The sequence shown here is derived from an EMBL/GenBank/DDBJ whole genome shotgun (WGS) entry which is preliminary data.</text>
</comment>
<gene>
    <name evidence="1" type="ORF">HMPREF9140_00473</name>
</gene>
<dbReference type="AlphaFoldDB" id="H1Q0N5"/>
<proteinExistence type="predicted"/>
<dbReference type="RefSeq" id="WP_006951492.1">
    <property type="nucleotide sequence ID" value="NZ_JH594521.1"/>
</dbReference>